<proteinExistence type="inferred from homology"/>
<dbReference type="EC" id="3.5.3.12" evidence="2"/>
<gene>
    <name evidence="2 3" type="primary">aguA</name>
    <name evidence="3" type="ORF">CSV91_06060</name>
</gene>
<evidence type="ECO:0000256" key="2">
    <source>
        <dbReference type="HAMAP-Rule" id="MF_01841"/>
    </source>
</evidence>
<dbReference type="InterPro" id="IPR017754">
    <property type="entry name" value="Agmatine_deiminase"/>
</dbReference>
<dbReference type="GO" id="GO:0009446">
    <property type="term" value="P:putrescine biosynthetic process"/>
    <property type="evidence" value="ECO:0007669"/>
    <property type="project" value="InterPro"/>
</dbReference>
<dbReference type="PANTHER" id="PTHR31377:SF0">
    <property type="entry name" value="AGMATINE DEIMINASE-RELATED"/>
    <property type="match status" value="1"/>
</dbReference>
<evidence type="ECO:0000313" key="3">
    <source>
        <dbReference type="EMBL" id="ATP54142.1"/>
    </source>
</evidence>
<dbReference type="GO" id="GO:0004668">
    <property type="term" value="F:protein-arginine deiminase activity"/>
    <property type="evidence" value="ECO:0007669"/>
    <property type="project" value="InterPro"/>
</dbReference>
<dbReference type="NCBIfam" id="NF010070">
    <property type="entry name" value="PRK13551.1"/>
    <property type="match status" value="1"/>
</dbReference>
<dbReference type="EMBL" id="CP024160">
    <property type="protein sequence ID" value="ATP54142.1"/>
    <property type="molecule type" value="Genomic_DNA"/>
</dbReference>
<dbReference type="SUPFAM" id="SSF55909">
    <property type="entry name" value="Pentein"/>
    <property type="match status" value="1"/>
</dbReference>
<dbReference type="Gene3D" id="3.75.10.10">
    <property type="entry name" value="L-arginine/glycine Amidinotransferase, Chain A"/>
    <property type="match status" value="1"/>
</dbReference>
<dbReference type="GO" id="GO:0047632">
    <property type="term" value="F:agmatine deiminase activity"/>
    <property type="evidence" value="ECO:0007669"/>
    <property type="project" value="UniProtKB-UniRule"/>
</dbReference>
<comment type="similarity">
    <text evidence="2">Belongs to the agmatine deiminase family.</text>
</comment>
<sequence>MKTIYESESTPKKDGFYMPGEYEEQERTWILWPHRSDVWRCGAKPAQKVFTEIIKTIARFQPITVGVNTEDFPAVCEIFDGVENVRVIHMEYNDSWIRDPGPAFLVNDKGDVALSHFHFNAYGGFIDGLYFPWDKDASIGLQVAQLEQVNRYRPEDYILEGGSFNCDGQGTVVTTEMCLLNEDRNPQYTKEQIEEKLAEYLGIEKVIWIKDGIDPFETNGHVDDVACFSAPGEVCCMWTDDPNHKFYKECQEAYKTLSETTDARGRKLKIHKVIMPATSVYMTEEEASTIDPVEGVLPRTPEDAFEPSYLNFLPINGAVLVPQFGDPNDAQALKDIQAAYPNREVIGIMTREVIYGGGNIHCITQQQPKARCK</sequence>
<organism evidence="3 4">
    <name type="scientific">Collinsella aerofaciens</name>
    <dbReference type="NCBI Taxonomy" id="74426"/>
    <lineage>
        <taxon>Bacteria</taxon>
        <taxon>Bacillati</taxon>
        <taxon>Actinomycetota</taxon>
        <taxon>Coriobacteriia</taxon>
        <taxon>Coriobacteriales</taxon>
        <taxon>Coriobacteriaceae</taxon>
        <taxon>Collinsella</taxon>
    </lineage>
</organism>
<dbReference type="Proteomes" id="UP000225608">
    <property type="component" value="Chromosome"/>
</dbReference>
<feature type="active site" description="Amidino-cysteine intermediate" evidence="2">
    <location>
        <position position="362"/>
    </location>
</feature>
<evidence type="ECO:0000313" key="4">
    <source>
        <dbReference type="Proteomes" id="UP000225608"/>
    </source>
</evidence>
<protein>
    <recommendedName>
        <fullName evidence="2">Putative agmatine deiminase</fullName>
        <ecNumber evidence="2">3.5.3.12</ecNumber>
    </recommendedName>
    <alternativeName>
        <fullName evidence="2">Agmatine iminohydrolase</fullName>
    </alternativeName>
</protein>
<dbReference type="RefSeq" id="WP_099432180.1">
    <property type="nucleotide sequence ID" value="NZ_CP024160.1"/>
</dbReference>
<dbReference type="KEGG" id="caer:CSV91_06060"/>
<dbReference type="Pfam" id="PF04371">
    <property type="entry name" value="PAD_porph"/>
    <property type="match status" value="1"/>
</dbReference>
<keyword evidence="1 2" id="KW-0378">Hydrolase</keyword>
<dbReference type="AlphaFoldDB" id="A0A2D1TXR2"/>
<dbReference type="NCBIfam" id="TIGR03380">
    <property type="entry name" value="agmatine_aguA"/>
    <property type="match status" value="1"/>
</dbReference>
<dbReference type="InterPro" id="IPR007466">
    <property type="entry name" value="Peptidyl-Arg-deiminase_porph"/>
</dbReference>
<dbReference type="PANTHER" id="PTHR31377">
    <property type="entry name" value="AGMATINE DEIMINASE-RELATED"/>
    <property type="match status" value="1"/>
</dbReference>
<name>A0A2D1TXR2_9ACTN</name>
<comment type="catalytic activity">
    <reaction evidence="2">
        <text>agmatine + H2O = N-carbamoylputrescine + NH4(+)</text>
        <dbReference type="Rhea" id="RHEA:18037"/>
        <dbReference type="ChEBI" id="CHEBI:15377"/>
        <dbReference type="ChEBI" id="CHEBI:28938"/>
        <dbReference type="ChEBI" id="CHEBI:58145"/>
        <dbReference type="ChEBI" id="CHEBI:58318"/>
        <dbReference type="EC" id="3.5.3.12"/>
    </reaction>
</comment>
<accession>A0A2D1TXR2</accession>
<reference evidence="3 4" key="1">
    <citation type="submission" date="2017-10" db="EMBL/GenBank/DDBJ databases">
        <title>Complete genome sequence of Collinsella aerofaciens isolated from the gut of a healthy adult Indian.</title>
        <authorList>
            <person name="Bag S."/>
            <person name="Ghosh T.S."/>
            <person name="Das B."/>
        </authorList>
    </citation>
    <scope>NUCLEOTIDE SEQUENCE [LARGE SCALE GENOMIC DNA]</scope>
    <source>
        <strain evidence="4">indica</strain>
    </source>
</reference>
<dbReference type="HAMAP" id="MF_01841">
    <property type="entry name" value="Agmatine_deimin"/>
    <property type="match status" value="1"/>
</dbReference>
<evidence type="ECO:0000256" key="1">
    <source>
        <dbReference type="ARBA" id="ARBA00022801"/>
    </source>
</evidence>